<feature type="chain" id="PRO_5031207226" evidence="1">
    <location>
        <begin position="36"/>
        <end position="457"/>
    </location>
</feature>
<dbReference type="InterPro" id="IPR050490">
    <property type="entry name" value="Bact_solute-bd_prot1"/>
</dbReference>
<proteinExistence type="predicted"/>
<evidence type="ECO:0000313" key="2">
    <source>
        <dbReference type="EMBL" id="NIH53159.1"/>
    </source>
</evidence>
<feature type="signal peptide" evidence="1">
    <location>
        <begin position="1"/>
        <end position="35"/>
    </location>
</feature>
<dbReference type="RefSeq" id="WP_341777866.1">
    <property type="nucleotide sequence ID" value="NZ_JAAMOX010000001.1"/>
</dbReference>
<evidence type="ECO:0000313" key="3">
    <source>
        <dbReference type="Proteomes" id="UP000541033"/>
    </source>
</evidence>
<dbReference type="PROSITE" id="PS51257">
    <property type="entry name" value="PROKAR_LIPOPROTEIN"/>
    <property type="match status" value="1"/>
</dbReference>
<dbReference type="PANTHER" id="PTHR43649">
    <property type="entry name" value="ARABINOSE-BINDING PROTEIN-RELATED"/>
    <property type="match status" value="1"/>
</dbReference>
<dbReference type="CDD" id="cd13585">
    <property type="entry name" value="PBP2_TMBP_like"/>
    <property type="match status" value="1"/>
</dbReference>
<keyword evidence="3" id="KW-1185">Reference proteome</keyword>
<dbReference type="Pfam" id="PF01547">
    <property type="entry name" value="SBP_bac_1"/>
    <property type="match status" value="1"/>
</dbReference>
<dbReference type="SUPFAM" id="SSF53850">
    <property type="entry name" value="Periplasmic binding protein-like II"/>
    <property type="match status" value="1"/>
</dbReference>
<dbReference type="Proteomes" id="UP000541033">
    <property type="component" value="Unassembled WGS sequence"/>
</dbReference>
<protein>
    <submittedName>
        <fullName evidence="2">Sorbitol/mannitol transport system substrate-binding protein</fullName>
    </submittedName>
</protein>
<comment type="caution">
    <text evidence="2">The sequence shown here is derived from an EMBL/GenBank/DDBJ whole genome shotgun (WGS) entry which is preliminary data.</text>
</comment>
<sequence length="457" mass="49834">MSYSPKKRATKQILLGAAMLSSAALVLTGCSGAGGATGGGSSDEKVTLTLATVNNPQMKDMEELKKNFEDDHPNITVNFIQMEENDLRDAVTKDVATKGGQYDIVTVGSYEVPIWGQNDWLVDMTKLASDDEGYDVDDILPPVREMLTVDDSLYAVPFYGESSFLMYNKDIFAAAGITMPENPTWQQVGEYARQLKTDDVNGICLRGKPGWGELFAPLTTVVQTFGGNWFDEDWNATVDDAKFNEAVTFYTDLVKDAGEADPVSTGFTECLNLFTQGKTAMWYDATSAAGSVESPELSDVAGKVGYVHAPVVETKESGWLWSWNLAIPKTSKNQDAAWEFVSWATSKDYIDLVGNELGWSRVPPGSRTSTYEIPEYQEEAAAFAGITKDIMGSVNPKQPGVNPQPWVGIQYVTIPEFQDLGNSVSQDIADVFAGRDTVDNVLKKGQTLAEKAGEAQK</sequence>
<gene>
    <name evidence="2" type="ORF">FHX76_001027</name>
</gene>
<dbReference type="PANTHER" id="PTHR43649:SF12">
    <property type="entry name" value="DIACETYLCHITOBIOSE BINDING PROTEIN DASA"/>
    <property type="match status" value="1"/>
</dbReference>
<accession>A0A7X5R006</accession>
<dbReference type="EMBL" id="JAAMOX010000001">
    <property type="protein sequence ID" value="NIH53159.1"/>
    <property type="molecule type" value="Genomic_DNA"/>
</dbReference>
<organism evidence="2 3">
    <name type="scientific">Lysinibacter cavernae</name>
    <dbReference type="NCBI Taxonomy" id="1640652"/>
    <lineage>
        <taxon>Bacteria</taxon>
        <taxon>Bacillati</taxon>
        <taxon>Actinomycetota</taxon>
        <taxon>Actinomycetes</taxon>
        <taxon>Micrococcales</taxon>
        <taxon>Microbacteriaceae</taxon>
        <taxon>Lysinibacter</taxon>
    </lineage>
</organism>
<dbReference type="AlphaFoldDB" id="A0A7X5R006"/>
<dbReference type="InterPro" id="IPR006059">
    <property type="entry name" value="SBP"/>
</dbReference>
<name>A0A7X5R006_9MICO</name>
<reference evidence="2 3" key="1">
    <citation type="submission" date="2020-02" db="EMBL/GenBank/DDBJ databases">
        <title>Sequencing the genomes of 1000 actinobacteria strains.</title>
        <authorList>
            <person name="Klenk H.-P."/>
        </authorList>
    </citation>
    <scope>NUCLEOTIDE SEQUENCE [LARGE SCALE GENOMIC DNA]</scope>
    <source>
        <strain evidence="2 3">DSM 27960</strain>
    </source>
</reference>
<keyword evidence="1" id="KW-0732">Signal</keyword>
<evidence type="ECO:0000256" key="1">
    <source>
        <dbReference type="SAM" id="SignalP"/>
    </source>
</evidence>
<dbReference type="Gene3D" id="3.40.190.10">
    <property type="entry name" value="Periplasmic binding protein-like II"/>
    <property type="match status" value="2"/>
</dbReference>